<dbReference type="Pfam" id="PF20130">
    <property type="entry name" value="DUF6520"/>
    <property type="match status" value="1"/>
</dbReference>
<gene>
    <name evidence="2" type="ORF">KTO63_09230</name>
</gene>
<evidence type="ECO:0000256" key="1">
    <source>
        <dbReference type="SAM" id="MobiDB-lite"/>
    </source>
</evidence>
<dbReference type="EMBL" id="JAHSPG010000004">
    <property type="protein sequence ID" value="MBV4357327.1"/>
    <property type="molecule type" value="Genomic_DNA"/>
</dbReference>
<keyword evidence="3" id="KW-1185">Reference proteome</keyword>
<accession>A0A9E2S818</accession>
<feature type="region of interest" description="Disordered" evidence="1">
    <location>
        <begin position="70"/>
        <end position="90"/>
    </location>
</feature>
<dbReference type="AlphaFoldDB" id="A0A9E2S818"/>
<proteinExistence type="predicted"/>
<name>A0A9E2S818_9BACT</name>
<organism evidence="2 3">
    <name type="scientific">Pinibacter aurantiacus</name>
    <dbReference type="NCBI Taxonomy" id="2851599"/>
    <lineage>
        <taxon>Bacteria</taxon>
        <taxon>Pseudomonadati</taxon>
        <taxon>Bacteroidota</taxon>
        <taxon>Chitinophagia</taxon>
        <taxon>Chitinophagales</taxon>
        <taxon>Chitinophagaceae</taxon>
        <taxon>Pinibacter</taxon>
    </lineage>
</organism>
<dbReference type="Proteomes" id="UP000812270">
    <property type="component" value="Unassembled WGS sequence"/>
</dbReference>
<evidence type="ECO:0000313" key="2">
    <source>
        <dbReference type="EMBL" id="MBV4357327.1"/>
    </source>
</evidence>
<dbReference type="InterPro" id="IPR045391">
    <property type="entry name" value="DUF6520"/>
</dbReference>
<evidence type="ECO:0000313" key="3">
    <source>
        <dbReference type="Proteomes" id="UP000812270"/>
    </source>
</evidence>
<reference evidence="2" key="1">
    <citation type="submission" date="2021-06" db="EMBL/GenBank/DDBJ databases">
        <authorList>
            <person name="Huq M.A."/>
        </authorList>
    </citation>
    <scope>NUCLEOTIDE SEQUENCE</scope>
    <source>
        <strain evidence="2">MAH-26</strain>
    </source>
</reference>
<comment type="caution">
    <text evidence="2">The sequence shown here is derived from an EMBL/GenBank/DDBJ whole genome shotgun (WGS) entry which is preliminary data.</text>
</comment>
<dbReference type="RefSeq" id="WP_217790970.1">
    <property type="nucleotide sequence ID" value="NZ_JAHSPG010000004.1"/>
</dbReference>
<protein>
    <submittedName>
        <fullName evidence="2">Uncharacterized protein</fullName>
    </submittedName>
</protein>
<sequence length="90" mass="9997">MKQYLLGFVALVTAITLNSFTLRTENHRGTTNIYKYLDYPNDAFINNSAHYQQVSSITCPGGSHRCAVEAQDDGTGLPDLTVPYTPRTKN</sequence>